<feature type="domain" description="Agenet-like" evidence="2">
    <location>
        <begin position="82"/>
        <end position="118"/>
    </location>
</feature>
<keyword evidence="4" id="KW-1185">Reference proteome</keyword>
<evidence type="ECO:0000313" key="3">
    <source>
        <dbReference type="EMBL" id="MTW04405.1"/>
    </source>
</evidence>
<feature type="chain" id="PRO_5026769811" description="Agenet-like domain-containing protein" evidence="1">
    <location>
        <begin position="25"/>
        <end position="121"/>
    </location>
</feature>
<gene>
    <name evidence="3" type="ORF">GM668_20205</name>
</gene>
<proteinExistence type="predicted"/>
<dbReference type="OrthoDB" id="326336at2"/>
<protein>
    <recommendedName>
        <fullName evidence="2">Agenet-like domain-containing protein</fullName>
    </recommendedName>
</protein>
<feature type="signal peptide" evidence="1">
    <location>
        <begin position="1"/>
        <end position="24"/>
    </location>
</feature>
<dbReference type="SUPFAM" id="SSF54160">
    <property type="entry name" value="Chromo domain-like"/>
    <property type="match status" value="2"/>
</dbReference>
<comment type="caution">
    <text evidence="3">The sequence shown here is derived from an EMBL/GenBank/DDBJ whole genome shotgun (WGS) entry which is preliminary data.</text>
</comment>
<dbReference type="Pfam" id="PF05641">
    <property type="entry name" value="Agenet"/>
    <property type="match status" value="1"/>
</dbReference>
<evidence type="ECO:0000313" key="4">
    <source>
        <dbReference type="Proteomes" id="UP000484015"/>
    </source>
</evidence>
<dbReference type="EMBL" id="WNLA01000015">
    <property type="protein sequence ID" value="MTW04405.1"/>
    <property type="molecule type" value="Genomic_DNA"/>
</dbReference>
<dbReference type="InterPro" id="IPR008395">
    <property type="entry name" value="Agenet-like_dom"/>
</dbReference>
<dbReference type="RefSeq" id="WP_155440757.1">
    <property type="nucleotide sequence ID" value="NZ_WNLA01000015.1"/>
</dbReference>
<evidence type="ECO:0000256" key="1">
    <source>
        <dbReference type="SAM" id="SignalP"/>
    </source>
</evidence>
<dbReference type="Gene3D" id="2.30.30.140">
    <property type="match status" value="1"/>
</dbReference>
<sequence>MKKSVAASLPLLAMLAFSATTATAAELCRVGQNVDALWEGKWYKASVTSTSDSQCKITYPGYGKEYDEWVGPDRLKIKVMWKGDWYPARVVRREGSNYLISYDGYGQEDNEIVPVSRIAAR</sequence>
<name>A0A6L6Q477_9BURK</name>
<accession>A0A6L6Q477</accession>
<organism evidence="3 4">
    <name type="scientific">Pseudoduganella ginsengisoli</name>
    <dbReference type="NCBI Taxonomy" id="1462440"/>
    <lineage>
        <taxon>Bacteria</taxon>
        <taxon>Pseudomonadati</taxon>
        <taxon>Pseudomonadota</taxon>
        <taxon>Betaproteobacteria</taxon>
        <taxon>Burkholderiales</taxon>
        <taxon>Oxalobacteraceae</taxon>
        <taxon>Telluria group</taxon>
        <taxon>Pseudoduganella</taxon>
    </lineage>
</organism>
<reference evidence="3 4" key="1">
    <citation type="submission" date="2019-11" db="EMBL/GenBank/DDBJ databases">
        <title>Type strains purchased from KCTC, JCM and DSMZ.</title>
        <authorList>
            <person name="Lu H."/>
        </authorList>
    </citation>
    <scope>NUCLEOTIDE SEQUENCE [LARGE SCALE GENOMIC DNA]</scope>
    <source>
        <strain evidence="3 4">KCTC 42409</strain>
    </source>
</reference>
<keyword evidence="1" id="KW-0732">Signal</keyword>
<evidence type="ECO:0000259" key="2">
    <source>
        <dbReference type="Pfam" id="PF05641"/>
    </source>
</evidence>
<dbReference type="InterPro" id="IPR016197">
    <property type="entry name" value="Chromo-like_dom_sf"/>
</dbReference>
<dbReference type="Proteomes" id="UP000484015">
    <property type="component" value="Unassembled WGS sequence"/>
</dbReference>
<dbReference type="AlphaFoldDB" id="A0A6L6Q477"/>